<dbReference type="InterPro" id="IPR036144">
    <property type="entry name" value="RibA-like_sf"/>
</dbReference>
<feature type="binding site" evidence="18">
    <location>
        <position position="353"/>
    </location>
    <ligand>
        <name>GTP</name>
        <dbReference type="ChEBI" id="CHEBI:37565"/>
    </ligand>
</feature>
<dbReference type="InterPro" id="IPR000926">
    <property type="entry name" value="RibA"/>
</dbReference>
<comment type="caution">
    <text evidence="20">The sequence shown here is derived from an EMBL/GenBank/DDBJ whole genome shotgun (WGS) entry which is preliminary data.</text>
</comment>
<comment type="caution">
    <text evidence="18">Lacks conserved residue(s) required for the propagation of feature annotation.</text>
</comment>
<dbReference type="Proteomes" id="UP000078287">
    <property type="component" value="Unassembled WGS sequence"/>
</dbReference>
<dbReference type="Pfam" id="PF00925">
    <property type="entry name" value="GTP_cyclohydro2"/>
    <property type="match status" value="1"/>
</dbReference>
<dbReference type="HAMAP" id="MF_00179">
    <property type="entry name" value="RibA"/>
    <property type="match status" value="1"/>
</dbReference>
<evidence type="ECO:0000256" key="2">
    <source>
        <dbReference type="ARBA" id="ARBA00001936"/>
    </source>
</evidence>
<comment type="function">
    <text evidence="18">Catalyzes the conversion of GTP to 2,5-diamino-6-ribosylamino-4(3H)-pyrimidinone 5'-phosphate (DARP), formate and pyrophosphate.</text>
</comment>
<dbReference type="HAMAP" id="MF_01283">
    <property type="entry name" value="RibBA"/>
    <property type="match status" value="1"/>
</dbReference>
<feature type="binding site" evidence="18">
    <location>
        <position position="28"/>
    </location>
    <ligand>
        <name>Mg(2+)</name>
        <dbReference type="ChEBI" id="CHEBI:18420"/>
        <label>2</label>
    </ligand>
</feature>
<dbReference type="GO" id="GO:0005829">
    <property type="term" value="C:cytosol"/>
    <property type="evidence" value="ECO:0007669"/>
    <property type="project" value="TreeGrafter"/>
</dbReference>
<keyword evidence="11 18" id="KW-0862">Zinc</keyword>
<dbReference type="HAMAP" id="MF_00180">
    <property type="entry name" value="RibB"/>
    <property type="match status" value="1"/>
</dbReference>
<feature type="binding site" evidence="18">
    <location>
        <position position="271"/>
    </location>
    <ligand>
        <name>Zn(2+)</name>
        <dbReference type="ChEBI" id="CHEBI:29105"/>
        <note>catalytic</note>
    </ligand>
</feature>
<feature type="binding site" evidence="18">
    <location>
        <begin position="253"/>
        <end position="257"/>
    </location>
    <ligand>
        <name>GTP</name>
        <dbReference type="ChEBI" id="CHEBI:37565"/>
    </ligand>
</feature>
<comment type="cofactor">
    <cofactor evidence="18">
        <name>Zn(2+)</name>
        <dbReference type="ChEBI" id="CHEBI:29105"/>
    </cofactor>
    <text evidence="18">Binds 1 zinc ion per subunit.</text>
</comment>
<keyword evidence="16 18" id="KW-0511">Multifunctional enzyme</keyword>
<feature type="active site" description="Nucleophile; for GTP cyclohydrolase activity" evidence="18">
    <location>
        <position position="332"/>
    </location>
</feature>
<feature type="domain" description="GTP cyclohydrolase II" evidence="19">
    <location>
        <begin position="211"/>
        <end position="374"/>
    </location>
</feature>
<dbReference type="NCBIfam" id="TIGR00506">
    <property type="entry name" value="ribB"/>
    <property type="match status" value="1"/>
</dbReference>
<keyword evidence="10 18" id="KW-0378">Hydrolase</keyword>
<keyword evidence="13 18" id="KW-0342">GTP-binding</keyword>
<dbReference type="GO" id="GO:0000287">
    <property type="term" value="F:magnesium ion binding"/>
    <property type="evidence" value="ECO:0007669"/>
    <property type="project" value="UniProtKB-UniRule"/>
</dbReference>
<evidence type="ECO:0000256" key="12">
    <source>
        <dbReference type="ARBA" id="ARBA00022842"/>
    </source>
</evidence>
<proteinExistence type="inferred from homology"/>
<comment type="similarity">
    <text evidence="18">In the C-terminal section; belongs to the GTP cyclohydrolase II family.</text>
</comment>
<dbReference type="NCBIfam" id="NF001591">
    <property type="entry name" value="PRK00393.1"/>
    <property type="match status" value="1"/>
</dbReference>
<comment type="cofactor">
    <cofactor evidence="18">
        <name>Mg(2+)</name>
        <dbReference type="ChEBI" id="CHEBI:18420"/>
    </cofactor>
    <cofactor evidence="18">
        <name>Mn(2+)</name>
        <dbReference type="ChEBI" id="CHEBI:29035"/>
    </cofactor>
    <text evidence="18">Binds 2 divalent metal cations per subunit. Magnesium or manganese.</text>
</comment>
<dbReference type="SUPFAM" id="SSF142695">
    <property type="entry name" value="RibA-like"/>
    <property type="match status" value="1"/>
</dbReference>
<comment type="pathway">
    <text evidence="4 18">Cofactor biosynthesis; riboflavin biosynthesis; 5-amino-6-(D-ribitylamino)uracil from GTP: step 1/4.</text>
</comment>
<feature type="region of interest" description="DHBP synthase" evidence="18">
    <location>
        <begin position="1"/>
        <end position="203"/>
    </location>
</feature>
<dbReference type="GO" id="GO:0009231">
    <property type="term" value="P:riboflavin biosynthetic process"/>
    <property type="evidence" value="ECO:0007669"/>
    <property type="project" value="UniProtKB-UniRule"/>
</dbReference>
<dbReference type="GO" id="GO:0008686">
    <property type="term" value="F:3,4-dihydroxy-2-butanone-4-phosphate synthase activity"/>
    <property type="evidence" value="ECO:0007669"/>
    <property type="project" value="UniProtKB-UniRule"/>
</dbReference>
<evidence type="ECO:0000256" key="7">
    <source>
        <dbReference type="ARBA" id="ARBA00022619"/>
    </source>
</evidence>
<dbReference type="Gene3D" id="3.40.50.10990">
    <property type="entry name" value="GTP cyclohydrolase II"/>
    <property type="match status" value="1"/>
</dbReference>
<evidence type="ECO:0000256" key="15">
    <source>
        <dbReference type="ARBA" id="ARBA00023239"/>
    </source>
</evidence>
<feature type="active site" description="Proton acceptor; for GTP cyclohydrolase activity" evidence="18">
    <location>
        <position position="330"/>
    </location>
</feature>
<dbReference type="Gene3D" id="3.90.870.10">
    <property type="entry name" value="DHBP synthase"/>
    <property type="match status" value="1"/>
</dbReference>
<evidence type="ECO:0000256" key="11">
    <source>
        <dbReference type="ARBA" id="ARBA00022833"/>
    </source>
</evidence>
<evidence type="ECO:0000313" key="21">
    <source>
        <dbReference type="Proteomes" id="UP000078287"/>
    </source>
</evidence>
<dbReference type="EC" id="4.1.99.12" evidence="18"/>
<feature type="binding site" evidence="18">
    <location>
        <position position="274"/>
    </location>
    <ligand>
        <name>GTP</name>
        <dbReference type="ChEBI" id="CHEBI:37565"/>
    </ligand>
</feature>
<protein>
    <recommendedName>
        <fullName evidence="18">Riboflavin biosynthesis protein RibBA</fullName>
    </recommendedName>
    <domain>
        <recommendedName>
            <fullName evidence="18">3,4-dihydroxy-2-butanone 4-phosphate synthase</fullName>
            <shortName evidence="18">DHBP synthase</shortName>
            <ecNumber evidence="18">4.1.99.12</ecNumber>
        </recommendedName>
    </domain>
    <domain>
        <recommendedName>
            <fullName evidence="18">GTP cyclohydrolase-2</fullName>
            <ecNumber evidence="18">3.5.4.25</ecNumber>
        </recommendedName>
        <alternativeName>
            <fullName evidence="18">GTP cyclohydrolase II</fullName>
        </alternativeName>
    </domain>
</protein>
<comment type="similarity">
    <text evidence="6 18">In the N-terminal section; belongs to the DHBP synthase family.</text>
</comment>
<feature type="binding site" evidence="18">
    <location>
        <begin position="27"/>
        <end position="28"/>
    </location>
    <ligand>
        <name>D-ribulose 5-phosphate</name>
        <dbReference type="ChEBI" id="CHEBI:58121"/>
    </ligand>
</feature>
<dbReference type="OrthoDB" id="9793111at2"/>
<evidence type="ECO:0000256" key="10">
    <source>
        <dbReference type="ARBA" id="ARBA00022801"/>
    </source>
</evidence>
<evidence type="ECO:0000256" key="14">
    <source>
        <dbReference type="ARBA" id="ARBA00023211"/>
    </source>
</evidence>
<feature type="binding site" evidence="18">
    <location>
        <position position="32"/>
    </location>
    <ligand>
        <name>D-ribulose 5-phosphate</name>
        <dbReference type="ChEBI" id="CHEBI:58121"/>
    </ligand>
</feature>
<accession>A0A178MLZ0</accession>
<name>A0A178MLZ0_9CHLR</name>
<evidence type="ECO:0000259" key="19">
    <source>
        <dbReference type="Pfam" id="PF00925"/>
    </source>
</evidence>
<evidence type="ECO:0000256" key="9">
    <source>
        <dbReference type="ARBA" id="ARBA00022741"/>
    </source>
</evidence>
<feature type="region of interest" description="GTP cyclohydrolase II" evidence="18">
    <location>
        <begin position="204"/>
        <end position="415"/>
    </location>
</feature>
<evidence type="ECO:0000256" key="8">
    <source>
        <dbReference type="ARBA" id="ARBA00022723"/>
    </source>
</evidence>
<dbReference type="InterPro" id="IPR016299">
    <property type="entry name" value="Riboflavin_synth_RibBA"/>
</dbReference>
<dbReference type="EMBL" id="LWQS01000011">
    <property type="protein sequence ID" value="OAN49726.1"/>
    <property type="molecule type" value="Genomic_DNA"/>
</dbReference>
<feature type="binding site" evidence="18">
    <location>
        <position position="28"/>
    </location>
    <ligand>
        <name>Mg(2+)</name>
        <dbReference type="ChEBI" id="CHEBI:18420"/>
        <label>1</label>
    </ligand>
</feature>
<feature type="binding site" evidence="18">
    <location>
        <begin position="296"/>
        <end position="298"/>
    </location>
    <ligand>
        <name>GTP</name>
        <dbReference type="ChEBI" id="CHEBI:37565"/>
    </ligand>
</feature>
<keyword evidence="14 18" id="KW-0464">Manganese</keyword>
<dbReference type="GO" id="GO:0030145">
    <property type="term" value="F:manganese ion binding"/>
    <property type="evidence" value="ECO:0007669"/>
    <property type="project" value="UniProtKB-UniRule"/>
</dbReference>
<evidence type="ECO:0000256" key="6">
    <source>
        <dbReference type="ARBA" id="ARBA00005520"/>
    </source>
</evidence>
<dbReference type="STRING" id="1707952.A6A03_06610"/>
<dbReference type="InterPro" id="IPR000422">
    <property type="entry name" value="DHBP_synthase_RibB"/>
</dbReference>
<evidence type="ECO:0000256" key="18">
    <source>
        <dbReference type="HAMAP-Rule" id="MF_01283"/>
    </source>
</evidence>
<dbReference type="AlphaFoldDB" id="A0A178MLZ0"/>
<dbReference type="InterPro" id="IPR032677">
    <property type="entry name" value="GTP_cyclohydro_II"/>
</dbReference>
<dbReference type="GO" id="GO:0005525">
    <property type="term" value="F:GTP binding"/>
    <property type="evidence" value="ECO:0007669"/>
    <property type="project" value="UniProtKB-KW"/>
</dbReference>
<dbReference type="GO" id="GO:0003935">
    <property type="term" value="F:GTP cyclohydrolase II activity"/>
    <property type="evidence" value="ECO:0007669"/>
    <property type="project" value="UniProtKB-UniRule"/>
</dbReference>
<comment type="catalytic activity">
    <reaction evidence="17 18">
        <text>GTP + 4 H2O = 2,5-diamino-6-hydroxy-4-(5-phosphoribosylamino)-pyrimidine + formate + 2 phosphate + 3 H(+)</text>
        <dbReference type="Rhea" id="RHEA:23704"/>
        <dbReference type="ChEBI" id="CHEBI:15377"/>
        <dbReference type="ChEBI" id="CHEBI:15378"/>
        <dbReference type="ChEBI" id="CHEBI:15740"/>
        <dbReference type="ChEBI" id="CHEBI:37565"/>
        <dbReference type="ChEBI" id="CHEBI:43474"/>
        <dbReference type="ChEBI" id="CHEBI:58614"/>
        <dbReference type="EC" id="3.5.4.25"/>
    </reaction>
</comment>
<dbReference type="PIRSF" id="PIRSF001259">
    <property type="entry name" value="RibA"/>
    <property type="match status" value="1"/>
</dbReference>
<dbReference type="NCBIfam" id="NF006803">
    <property type="entry name" value="PRK09311.1"/>
    <property type="match status" value="1"/>
</dbReference>
<keyword evidence="15 18" id="KW-0456">Lyase</keyword>
<evidence type="ECO:0000256" key="3">
    <source>
        <dbReference type="ARBA" id="ARBA00002284"/>
    </source>
</evidence>
<evidence type="ECO:0000256" key="5">
    <source>
        <dbReference type="ARBA" id="ARBA00004904"/>
    </source>
</evidence>
<dbReference type="Pfam" id="PF00926">
    <property type="entry name" value="DHBP_synthase"/>
    <property type="match status" value="1"/>
</dbReference>
<comment type="cofactor">
    <cofactor evidence="2">
        <name>Mn(2+)</name>
        <dbReference type="ChEBI" id="CHEBI:29035"/>
    </cofactor>
</comment>
<dbReference type="RefSeq" id="WP_066782466.1">
    <property type="nucleotide sequence ID" value="NZ_LWQS01000011.1"/>
</dbReference>
<dbReference type="InterPro" id="IPR017945">
    <property type="entry name" value="DHBP_synth_RibB-like_a/b_dom"/>
</dbReference>
<evidence type="ECO:0000256" key="1">
    <source>
        <dbReference type="ARBA" id="ARBA00000141"/>
    </source>
</evidence>
<feature type="binding site" evidence="18">
    <location>
        <position position="258"/>
    </location>
    <ligand>
        <name>Zn(2+)</name>
        <dbReference type="ChEBI" id="CHEBI:29105"/>
        <note>catalytic</note>
    </ligand>
</feature>
<feature type="binding site" evidence="18">
    <location>
        <position position="318"/>
    </location>
    <ligand>
        <name>GTP</name>
        <dbReference type="ChEBI" id="CHEBI:37565"/>
    </ligand>
</feature>
<evidence type="ECO:0000256" key="16">
    <source>
        <dbReference type="ARBA" id="ARBA00023268"/>
    </source>
</evidence>
<evidence type="ECO:0000256" key="13">
    <source>
        <dbReference type="ARBA" id="ARBA00023134"/>
    </source>
</evidence>
<keyword evidence="21" id="KW-1185">Reference proteome</keyword>
<comment type="pathway">
    <text evidence="5 18">Cofactor biosynthesis; riboflavin biosynthesis; 2-hydroxy-3-oxobutyl phosphate from D-ribulose 5-phosphate: step 1/1.</text>
</comment>
<dbReference type="CDD" id="cd00641">
    <property type="entry name" value="GTP_cyclohydro2"/>
    <property type="match status" value="1"/>
</dbReference>
<gene>
    <name evidence="18" type="primary">ribBA</name>
    <name evidence="20" type="ORF">A6A03_06610</name>
</gene>
<dbReference type="FunFam" id="3.90.870.10:FF:000001">
    <property type="entry name" value="Riboflavin biosynthesis protein RibBA"/>
    <property type="match status" value="1"/>
</dbReference>
<reference evidence="20 21" key="1">
    <citation type="submission" date="2016-04" db="EMBL/GenBank/DDBJ databases">
        <title>Chloroflexus islandicus sp. nov., a thermophilic filamentous anoxygenic phototrophic bacterium from geyser Strokkur (Iceland).</title>
        <authorList>
            <person name="Gaisin V.A."/>
            <person name="Kalashnikov A.M."/>
            <person name="Sukhacheva M.V."/>
            <person name="Grouzdev D.S."/>
            <person name="Ivanov T.M."/>
            <person name="Kuznetsov B."/>
            <person name="Gorlenko V.M."/>
        </authorList>
    </citation>
    <scope>NUCLEOTIDE SEQUENCE [LARGE SCALE GENOMIC DNA]</scope>
    <source>
        <strain evidence="21">isl-2</strain>
    </source>
</reference>
<dbReference type="GO" id="GO:0008270">
    <property type="term" value="F:zinc ion binding"/>
    <property type="evidence" value="ECO:0007669"/>
    <property type="project" value="UniProtKB-UniRule"/>
</dbReference>
<dbReference type="PANTHER" id="PTHR21327">
    <property type="entry name" value="GTP CYCLOHYDROLASE II-RELATED"/>
    <property type="match status" value="1"/>
</dbReference>
<sequence>MPFASVETAIADMRAGTFVIIVDDEDRENEGDLAIAAEYATPQAINFMAREGRGLICVAMTGERLDELRIPLMVPPTENTTRFGTAFTVSVEARRGVTTGISAFDRATTIRTLIDPATRPEDLARPGHVFPLRAAAGGVLVRPGQTEASLDLARLAGLYPAAVICEIMNPDGTMARLPDLEAFADHHGLSIVSIASLIAYRYRTETVVRPVAETSLPTAYGSFRLIAFEHIFTAETHLALIYGTANGSLPLVRLHSECLTGDALGSQRCDCGAQLAAAQQQIAKAGYGAILYLRQEGRGIGLLNKLRAYSLQDHGLDTVEANRHLGLPVDARDYGVAAQMLRCLGMEEVRLLTNNPAKIAGLERYGVAVRERIPLHIPPTGANRRYLAAKRAKLGHLLPDDDTESVFGGNNGCHV</sequence>
<keyword evidence="7 18" id="KW-0686">Riboflavin biosynthesis</keyword>
<dbReference type="SUPFAM" id="SSF55821">
    <property type="entry name" value="YrdC/RibB"/>
    <property type="match status" value="1"/>
</dbReference>
<feature type="binding site" evidence="18">
    <location>
        <position position="269"/>
    </location>
    <ligand>
        <name>Zn(2+)</name>
        <dbReference type="ChEBI" id="CHEBI:29105"/>
        <note>catalytic</note>
    </ligand>
</feature>
<dbReference type="UniPathway" id="UPA00275">
    <property type="reaction ID" value="UER00399"/>
</dbReference>
<organism evidence="20 21">
    <name type="scientific">Chloroflexus islandicus</name>
    <dbReference type="NCBI Taxonomy" id="1707952"/>
    <lineage>
        <taxon>Bacteria</taxon>
        <taxon>Bacillati</taxon>
        <taxon>Chloroflexota</taxon>
        <taxon>Chloroflexia</taxon>
        <taxon>Chloroflexales</taxon>
        <taxon>Chloroflexineae</taxon>
        <taxon>Chloroflexaceae</taxon>
        <taxon>Chloroflexus</taxon>
    </lineage>
</organism>
<comment type="catalytic activity">
    <reaction evidence="1 18">
        <text>D-ribulose 5-phosphate = (2S)-2-hydroxy-3-oxobutyl phosphate + formate + H(+)</text>
        <dbReference type="Rhea" id="RHEA:18457"/>
        <dbReference type="ChEBI" id="CHEBI:15378"/>
        <dbReference type="ChEBI" id="CHEBI:15740"/>
        <dbReference type="ChEBI" id="CHEBI:58121"/>
        <dbReference type="ChEBI" id="CHEBI:58830"/>
        <dbReference type="EC" id="4.1.99.12"/>
    </reaction>
</comment>
<dbReference type="EC" id="3.5.4.25" evidence="18"/>
<keyword evidence="12 18" id="KW-0460">Magnesium</keyword>
<keyword evidence="8 18" id="KW-0479">Metal-binding</keyword>
<dbReference type="FunFam" id="3.40.50.10990:FF:000002">
    <property type="entry name" value="GTP cyclohydrolase-2"/>
    <property type="match status" value="1"/>
</dbReference>
<evidence type="ECO:0000313" key="20">
    <source>
        <dbReference type="EMBL" id="OAN49726.1"/>
    </source>
</evidence>
<dbReference type="PANTHER" id="PTHR21327:SF18">
    <property type="entry name" value="3,4-DIHYDROXY-2-BUTANONE 4-PHOSPHATE SYNTHASE"/>
    <property type="match status" value="1"/>
</dbReference>
<feature type="site" description="Essential for DHBP synthase activity" evidence="18">
    <location>
        <position position="166"/>
    </location>
</feature>
<evidence type="ECO:0000256" key="17">
    <source>
        <dbReference type="ARBA" id="ARBA00049295"/>
    </source>
</evidence>
<feature type="binding site" evidence="18">
    <location>
        <position position="166"/>
    </location>
    <ligand>
        <name>D-ribulose 5-phosphate</name>
        <dbReference type="ChEBI" id="CHEBI:58121"/>
    </ligand>
</feature>
<comment type="function">
    <text evidence="3 18">Catalyzes the conversion of D-ribulose 5-phosphate to formate and 3,4-dihydroxy-2-butanone 4-phosphate.</text>
</comment>
<evidence type="ECO:0000256" key="4">
    <source>
        <dbReference type="ARBA" id="ARBA00004853"/>
    </source>
</evidence>
<keyword evidence="9 18" id="KW-0547">Nucleotide-binding</keyword>
<feature type="binding site" evidence="18">
    <location>
        <position position="358"/>
    </location>
    <ligand>
        <name>GTP</name>
        <dbReference type="ChEBI" id="CHEBI:37565"/>
    </ligand>
</feature>
<dbReference type="NCBIfam" id="TIGR00505">
    <property type="entry name" value="ribA"/>
    <property type="match status" value="1"/>
</dbReference>
<feature type="site" description="Essential for DHBP synthase activity" evidence="18">
    <location>
        <position position="128"/>
    </location>
</feature>